<dbReference type="GO" id="GO:0032259">
    <property type="term" value="P:methylation"/>
    <property type="evidence" value="ECO:0007669"/>
    <property type="project" value="UniProtKB-KW"/>
</dbReference>
<keyword evidence="3" id="KW-0489">Methyltransferase</keyword>
<keyword evidence="4" id="KW-1185">Reference proteome</keyword>
<dbReference type="PANTHER" id="PTHR43861">
    <property type="entry name" value="TRANS-ACONITATE 2-METHYLTRANSFERASE-RELATED"/>
    <property type="match status" value="1"/>
</dbReference>
<comment type="caution">
    <text evidence="3">The sequence shown here is derived from an EMBL/GenBank/DDBJ whole genome shotgun (WGS) entry which is preliminary data.</text>
</comment>
<dbReference type="Proteomes" id="UP000094769">
    <property type="component" value="Unassembled WGS sequence"/>
</dbReference>
<evidence type="ECO:0000256" key="2">
    <source>
        <dbReference type="SAM" id="MobiDB-lite"/>
    </source>
</evidence>
<dbReference type="SUPFAM" id="SSF53335">
    <property type="entry name" value="S-adenosyl-L-methionine-dependent methyltransferases"/>
    <property type="match status" value="1"/>
</dbReference>
<dbReference type="Gene3D" id="3.40.50.150">
    <property type="entry name" value="Vaccinia Virus protein VP39"/>
    <property type="match status" value="1"/>
</dbReference>
<gene>
    <name evidence="3" type="ORF">CODIS_22670</name>
</gene>
<evidence type="ECO:0000256" key="1">
    <source>
        <dbReference type="ARBA" id="ARBA00022679"/>
    </source>
</evidence>
<feature type="region of interest" description="Disordered" evidence="2">
    <location>
        <begin position="1"/>
        <end position="22"/>
    </location>
</feature>
<protein>
    <submittedName>
        <fullName evidence="3">Methyltransferase domain protein</fullName>
    </submittedName>
</protein>
<dbReference type="InterPro" id="IPR029063">
    <property type="entry name" value="SAM-dependent_MTases_sf"/>
</dbReference>
<evidence type="ECO:0000313" key="3">
    <source>
        <dbReference type="EMBL" id="ODJ87556.1"/>
    </source>
</evidence>
<name>A0A7Z0VLT8_9GAMM</name>
<accession>A0A7Z0VLT8</accession>
<reference evidence="3 4" key="1">
    <citation type="submission" date="2016-06" db="EMBL/GenBank/DDBJ databases">
        <title>Genome sequence of endosymbiont of Candidatus Endolucinida thiodiazotropha.</title>
        <authorList>
            <person name="Poehlein A."/>
            <person name="Koenig S."/>
            <person name="Heiden S.E."/>
            <person name="Thuermer A."/>
            <person name="Voget S."/>
            <person name="Daniel R."/>
            <person name="Markert S."/>
            <person name="Gros O."/>
            <person name="Schweder T."/>
        </authorList>
    </citation>
    <scope>NUCLEOTIDE SEQUENCE [LARGE SCALE GENOMIC DNA]</scope>
    <source>
        <strain evidence="3 4">COS</strain>
    </source>
</reference>
<evidence type="ECO:0000313" key="4">
    <source>
        <dbReference type="Proteomes" id="UP000094769"/>
    </source>
</evidence>
<keyword evidence="1 3" id="KW-0808">Transferase</keyword>
<dbReference type="AlphaFoldDB" id="A0A7Z0VLT8"/>
<sequence length="229" mass="26568">MNTEDRIKERYQGDQGREYHGKKREIPDDAFPWVAQLRYEKIAPQVRSSDVVMEYGVGFGWNMAKLNCHKRLGFDLAQHLEPMLKRQGIEFISDTSTLSDHSVDVMVCHHVLEHVPVPIDVLAEIRRLLKDDGKLLLFVPYEKEKRYRKYDPQEPNHHLYAWNVQTLGNLVNDCGFEIASSGVRRFGYDRFAANWAQRLGFGESGFRLIRWAAHTLKPAQEVSMVATPR</sequence>
<dbReference type="RefSeq" id="WP_069124856.1">
    <property type="nucleotide sequence ID" value="NZ_MARB01000011.1"/>
</dbReference>
<dbReference type="PANTHER" id="PTHR43861:SF3">
    <property type="entry name" value="PUTATIVE (AFU_ORTHOLOGUE AFUA_2G14390)-RELATED"/>
    <property type="match status" value="1"/>
</dbReference>
<dbReference type="GO" id="GO:0008168">
    <property type="term" value="F:methyltransferase activity"/>
    <property type="evidence" value="ECO:0007669"/>
    <property type="project" value="UniProtKB-KW"/>
</dbReference>
<dbReference type="Pfam" id="PF13489">
    <property type="entry name" value="Methyltransf_23"/>
    <property type="match status" value="1"/>
</dbReference>
<dbReference type="OrthoDB" id="9760689at2"/>
<dbReference type="EMBL" id="MARB01000011">
    <property type="protein sequence ID" value="ODJ87556.1"/>
    <property type="molecule type" value="Genomic_DNA"/>
</dbReference>
<proteinExistence type="predicted"/>
<organism evidence="3 4">
    <name type="scientific">Candidatus Thiodiazotropha endolucinida</name>
    <dbReference type="NCBI Taxonomy" id="1655433"/>
    <lineage>
        <taxon>Bacteria</taxon>
        <taxon>Pseudomonadati</taxon>
        <taxon>Pseudomonadota</taxon>
        <taxon>Gammaproteobacteria</taxon>
        <taxon>Chromatiales</taxon>
        <taxon>Sedimenticolaceae</taxon>
        <taxon>Candidatus Thiodiazotropha</taxon>
    </lineage>
</organism>